<dbReference type="PANTHER" id="PTHR34220:SF7">
    <property type="entry name" value="SENSOR HISTIDINE KINASE YPDA"/>
    <property type="match status" value="1"/>
</dbReference>
<protein>
    <submittedName>
        <fullName evidence="11">Sensor histidine kinase</fullName>
    </submittedName>
</protein>
<dbReference type="InterPro" id="IPR033479">
    <property type="entry name" value="dCache_1"/>
</dbReference>
<comment type="subcellular location">
    <subcellularLocation>
        <location evidence="1">Cell membrane</location>
        <topology evidence="1">Multi-pass membrane protein</topology>
    </subcellularLocation>
</comment>
<dbReference type="OrthoDB" id="9776552at2"/>
<dbReference type="InterPro" id="IPR036890">
    <property type="entry name" value="HATPase_C_sf"/>
</dbReference>
<dbReference type="PROSITE" id="PS50885">
    <property type="entry name" value="HAMP"/>
    <property type="match status" value="1"/>
</dbReference>
<dbReference type="SUPFAM" id="SSF158472">
    <property type="entry name" value="HAMP domain-like"/>
    <property type="match status" value="1"/>
</dbReference>
<keyword evidence="3" id="KW-0597">Phosphoprotein</keyword>
<dbReference type="CDD" id="cd06225">
    <property type="entry name" value="HAMP"/>
    <property type="match status" value="1"/>
</dbReference>
<evidence type="ECO:0000256" key="3">
    <source>
        <dbReference type="ARBA" id="ARBA00022553"/>
    </source>
</evidence>
<dbReference type="Gene3D" id="3.30.450.20">
    <property type="entry name" value="PAS domain"/>
    <property type="match status" value="2"/>
</dbReference>
<dbReference type="GO" id="GO:0005886">
    <property type="term" value="C:plasma membrane"/>
    <property type="evidence" value="ECO:0007669"/>
    <property type="project" value="UniProtKB-SubCell"/>
</dbReference>
<keyword evidence="5 9" id="KW-0812">Transmembrane</keyword>
<dbReference type="Pfam" id="PF02518">
    <property type="entry name" value="HATPase_c"/>
    <property type="match status" value="1"/>
</dbReference>
<keyword evidence="4" id="KW-0808">Transferase</keyword>
<dbReference type="InterPro" id="IPR050640">
    <property type="entry name" value="Bact_2-comp_sensor_kinase"/>
</dbReference>
<feature type="transmembrane region" description="Helical" evidence="9">
    <location>
        <begin position="18"/>
        <end position="37"/>
    </location>
</feature>
<keyword evidence="7 9" id="KW-1133">Transmembrane helix</keyword>
<dbReference type="Pfam" id="PF00672">
    <property type="entry name" value="HAMP"/>
    <property type="match status" value="1"/>
</dbReference>
<keyword evidence="2" id="KW-1003">Cell membrane</keyword>
<dbReference type="AlphaFoldDB" id="A0A329MIV0"/>
<dbReference type="SUPFAM" id="SSF55874">
    <property type="entry name" value="ATPase domain of HSP90 chaperone/DNA topoisomerase II/histidine kinase"/>
    <property type="match status" value="1"/>
</dbReference>
<evidence type="ECO:0000256" key="8">
    <source>
        <dbReference type="ARBA" id="ARBA00023136"/>
    </source>
</evidence>
<dbReference type="InterPro" id="IPR003660">
    <property type="entry name" value="HAMP_dom"/>
</dbReference>
<sequence>MKGLRASFQSLNTVRNRIFFSIMLFLIVPFAIAFYFIDKPLESAIERKIGDSAREALYQVNFNVGLFLDDMLKSVAGISMNDSLIAMLKTPEQFSEYDKLRLKDSITNKLYSSYFTDTYVTLMDLHGNWYSSRYVDNAKYKEYINAPWYADVLKSPFQHMWMFNSKSYTYADKEPIITLVKAATDFQTSQNIGVLLFSVPEKDIRKYFTNLEGDLYLLDRDGTVISGSNPAMVGSHFADESYLARIGSGIKGQLIMEKDDTKWIANYDTVTQTGWKLVQVIKYDTVFKEIFDIRRANIAIFALIFIVFLIITFSISYSISRPVKLLNKRMQELEDKQFNSTLSVSGPQEIVTLIGTYNKMVRQIRELIHRQKEQFQQKEDMRFRALQAQINPHFILNTLNNIKWMAYIRNNHDVGEMLSSLGSMMEASIGRGGSLTTVRQEIAYIENYIALMKLKYNEKLTVSYDIPPELLDSEAIKFMLQPIVENSIVHGIDQMNGRGEIMISAWRNEETAVLTVEDNGVGMTAEKLEELQRSLNEPFEDHSMQSIGVRNVHDRIRLQYGEAYGLRVESVKNAGTIVTLVIPFKPVKGGEDDELKGHAR</sequence>
<keyword evidence="6 11" id="KW-0418">Kinase</keyword>
<evidence type="ECO:0000256" key="9">
    <source>
        <dbReference type="SAM" id="Phobius"/>
    </source>
</evidence>
<dbReference type="Pfam" id="PF06580">
    <property type="entry name" value="His_kinase"/>
    <property type="match status" value="1"/>
</dbReference>
<comment type="caution">
    <text evidence="11">The sequence shown here is derived from an EMBL/GenBank/DDBJ whole genome shotgun (WGS) entry which is preliminary data.</text>
</comment>
<feature type="domain" description="HAMP" evidence="10">
    <location>
        <begin position="317"/>
        <end position="369"/>
    </location>
</feature>
<dbReference type="PANTHER" id="PTHR34220">
    <property type="entry name" value="SENSOR HISTIDINE KINASE YPDA"/>
    <property type="match status" value="1"/>
</dbReference>
<dbReference type="Gene3D" id="3.30.565.10">
    <property type="entry name" value="Histidine kinase-like ATPase, C-terminal domain"/>
    <property type="match status" value="1"/>
</dbReference>
<evidence type="ECO:0000256" key="6">
    <source>
        <dbReference type="ARBA" id="ARBA00022777"/>
    </source>
</evidence>
<dbReference type="SMART" id="SM00304">
    <property type="entry name" value="HAMP"/>
    <property type="match status" value="1"/>
</dbReference>
<evidence type="ECO:0000313" key="11">
    <source>
        <dbReference type="EMBL" id="RAV19735.1"/>
    </source>
</evidence>
<dbReference type="EMBL" id="QMFB01000011">
    <property type="protein sequence ID" value="RAV19735.1"/>
    <property type="molecule type" value="Genomic_DNA"/>
</dbReference>
<keyword evidence="12" id="KW-1185">Reference proteome</keyword>
<dbReference type="RefSeq" id="WP_113032640.1">
    <property type="nucleotide sequence ID" value="NZ_QMFB01000011.1"/>
</dbReference>
<reference evidence="11 12" key="1">
    <citation type="journal article" date="2009" name="Int. J. Syst. Evol. Microbiol.">
        <title>Paenibacillus contaminans sp. nov., isolated from a contaminated laboratory plate.</title>
        <authorList>
            <person name="Chou J.H."/>
            <person name="Lee J.H."/>
            <person name="Lin M.C."/>
            <person name="Chang P.S."/>
            <person name="Arun A.B."/>
            <person name="Young C.C."/>
            <person name="Chen W.M."/>
        </authorList>
    </citation>
    <scope>NUCLEOTIDE SEQUENCE [LARGE SCALE GENOMIC DNA]</scope>
    <source>
        <strain evidence="11 12">CKOBP-6</strain>
    </source>
</reference>
<dbReference type="Pfam" id="PF02743">
    <property type="entry name" value="dCache_1"/>
    <property type="match status" value="1"/>
</dbReference>
<dbReference type="Proteomes" id="UP000250369">
    <property type="component" value="Unassembled WGS sequence"/>
</dbReference>
<evidence type="ECO:0000256" key="4">
    <source>
        <dbReference type="ARBA" id="ARBA00022679"/>
    </source>
</evidence>
<keyword evidence="8 9" id="KW-0472">Membrane</keyword>
<evidence type="ECO:0000259" key="10">
    <source>
        <dbReference type="PROSITE" id="PS50885"/>
    </source>
</evidence>
<dbReference type="InterPro" id="IPR003594">
    <property type="entry name" value="HATPase_dom"/>
</dbReference>
<gene>
    <name evidence="11" type="ORF">DQG23_19075</name>
</gene>
<dbReference type="Gene3D" id="1.10.287.130">
    <property type="match status" value="1"/>
</dbReference>
<evidence type="ECO:0000256" key="7">
    <source>
        <dbReference type="ARBA" id="ARBA00022989"/>
    </source>
</evidence>
<evidence type="ECO:0000256" key="2">
    <source>
        <dbReference type="ARBA" id="ARBA00022475"/>
    </source>
</evidence>
<evidence type="ECO:0000256" key="1">
    <source>
        <dbReference type="ARBA" id="ARBA00004651"/>
    </source>
</evidence>
<organism evidence="11 12">
    <name type="scientific">Paenibacillus contaminans</name>
    <dbReference type="NCBI Taxonomy" id="450362"/>
    <lineage>
        <taxon>Bacteria</taxon>
        <taxon>Bacillati</taxon>
        <taxon>Bacillota</taxon>
        <taxon>Bacilli</taxon>
        <taxon>Bacillales</taxon>
        <taxon>Paenibacillaceae</taxon>
        <taxon>Paenibacillus</taxon>
    </lineage>
</organism>
<name>A0A329MIV0_9BACL</name>
<evidence type="ECO:0000256" key="5">
    <source>
        <dbReference type="ARBA" id="ARBA00022692"/>
    </source>
</evidence>
<evidence type="ECO:0000313" key="12">
    <source>
        <dbReference type="Proteomes" id="UP000250369"/>
    </source>
</evidence>
<proteinExistence type="predicted"/>
<dbReference type="GO" id="GO:0000155">
    <property type="term" value="F:phosphorelay sensor kinase activity"/>
    <property type="evidence" value="ECO:0007669"/>
    <property type="project" value="InterPro"/>
</dbReference>
<dbReference type="SMART" id="SM00387">
    <property type="entry name" value="HATPase_c"/>
    <property type="match status" value="1"/>
</dbReference>
<accession>A0A329MIV0</accession>
<feature type="transmembrane region" description="Helical" evidence="9">
    <location>
        <begin position="298"/>
        <end position="319"/>
    </location>
</feature>
<dbReference type="InterPro" id="IPR010559">
    <property type="entry name" value="Sig_transdc_His_kin_internal"/>
</dbReference>